<dbReference type="SUPFAM" id="SSF54637">
    <property type="entry name" value="Thioesterase/thiol ester dehydrase-isomerase"/>
    <property type="match status" value="1"/>
</dbReference>
<feature type="domain" description="MaoC-like" evidence="1">
    <location>
        <begin position="27"/>
        <end position="134"/>
    </location>
</feature>
<dbReference type="Gene3D" id="3.10.129.10">
    <property type="entry name" value="Hotdog Thioesterase"/>
    <property type="match status" value="1"/>
</dbReference>
<dbReference type="InterPro" id="IPR052342">
    <property type="entry name" value="MCH/BMMD"/>
</dbReference>
<proteinExistence type="predicted"/>
<dbReference type="InterPro" id="IPR002539">
    <property type="entry name" value="MaoC-like_dom"/>
</dbReference>
<organism evidence="2 3">
    <name type="scientific">Phreatobacter stygius</name>
    <dbReference type="NCBI Taxonomy" id="1940610"/>
    <lineage>
        <taxon>Bacteria</taxon>
        <taxon>Pseudomonadati</taxon>
        <taxon>Pseudomonadota</taxon>
        <taxon>Alphaproteobacteria</taxon>
        <taxon>Hyphomicrobiales</taxon>
        <taxon>Phreatobacteraceae</taxon>
        <taxon>Phreatobacter</taxon>
    </lineage>
</organism>
<dbReference type="Pfam" id="PF01575">
    <property type="entry name" value="MaoC_dehydratas"/>
    <property type="match status" value="1"/>
</dbReference>
<dbReference type="InterPro" id="IPR029069">
    <property type="entry name" value="HotDog_dom_sf"/>
</dbReference>
<gene>
    <name evidence="2" type="ORF">E8M01_07625</name>
</gene>
<sequence>MSETNKDATRLLGPGEYWFEDLRVGDHYTTGHIVITDAHIVGFAGLSGDFFDLHMDDEFARSQGFQARVAHGLLGLAMADGLKNRSSVRIMAVASLGWNWNFKGPILAGDRIGVTVEVKARRLTSKGDRGIATLGFTVTNQHGAVVQDGETALLTRLKPQGDTAA</sequence>
<dbReference type="RefSeq" id="WP_136959581.1">
    <property type="nucleotide sequence ID" value="NZ_CP039690.1"/>
</dbReference>
<name>A0A4D7AXB5_9HYPH</name>
<dbReference type="PANTHER" id="PTHR43664:SF1">
    <property type="entry name" value="BETA-METHYLMALYL-COA DEHYDRATASE"/>
    <property type="match status" value="1"/>
</dbReference>
<dbReference type="EMBL" id="CP039690">
    <property type="protein sequence ID" value="QCI64125.1"/>
    <property type="molecule type" value="Genomic_DNA"/>
</dbReference>
<dbReference type="OrthoDB" id="9796589at2"/>
<evidence type="ECO:0000313" key="3">
    <source>
        <dbReference type="Proteomes" id="UP000298781"/>
    </source>
</evidence>
<dbReference type="AlphaFoldDB" id="A0A4D7AXB5"/>
<evidence type="ECO:0000313" key="2">
    <source>
        <dbReference type="EMBL" id="QCI64125.1"/>
    </source>
</evidence>
<dbReference type="KEGG" id="pstg:E8M01_07625"/>
<dbReference type="PANTHER" id="PTHR43664">
    <property type="entry name" value="MONOAMINE OXIDASE-RELATED"/>
    <property type="match status" value="1"/>
</dbReference>
<evidence type="ECO:0000259" key="1">
    <source>
        <dbReference type="Pfam" id="PF01575"/>
    </source>
</evidence>
<keyword evidence="3" id="KW-1185">Reference proteome</keyword>
<protein>
    <submittedName>
        <fullName evidence="2">Acyl dehydratase</fullName>
    </submittedName>
</protein>
<dbReference type="Proteomes" id="UP000298781">
    <property type="component" value="Chromosome"/>
</dbReference>
<reference evidence="2 3" key="1">
    <citation type="submission" date="2019-04" db="EMBL/GenBank/DDBJ databases">
        <title>Phreatobacter aquaticus sp. nov.</title>
        <authorList>
            <person name="Choi A."/>
        </authorList>
    </citation>
    <scope>NUCLEOTIDE SEQUENCE [LARGE SCALE GENOMIC DNA]</scope>
    <source>
        <strain evidence="2 3">KCTC 52518</strain>
    </source>
</reference>
<accession>A0A4D7AXB5</accession>